<keyword evidence="4" id="KW-1185">Reference proteome</keyword>
<dbReference type="SUPFAM" id="SSF52743">
    <property type="entry name" value="Subtilisin-like"/>
    <property type="match status" value="1"/>
</dbReference>
<dbReference type="Proteomes" id="UP001201980">
    <property type="component" value="Unassembled WGS sequence"/>
</dbReference>
<accession>A0AAD5WTY6</accession>
<sequence>MSNDDELFVDDIGQELDLGGEDTDDDYAGSVVEESEEMRWLNKNVDIERRCKSVVIDSLWKDGNEWDDIEDYKKKALCERFGRDSDGSLPTALHAIAKDYYHDYHKVPQPKLIAVLKYLLEEKAKAKVVEQSILTLADSKKGSGLLILLGNEADFRQYIPDLVSDTNSNGRNFLHYILLKKKNNQYQQLKGFEGKLVIHAPKRAVVAQDEDGNTPLHYAMNYDYMSSQKSEGYYKLLHIWIQRADADRDGDPVKKAGLPNYADESPYMAWVRTREEQKLRKKKELERLAEIAAKNAESTQSREKAAPTPTMESEQKQQPQQQQTRSGDPHRARHHYNQTSQPQQQQAEYAAMQKDKKAPYAVAGSRVGRSEKPSNAPRTLRVQPPDPSGARVTSSMGPPPTPSIAKQANAFASKKGASAALSSGAKKGHGEGKSDATAEGDQSLDEGAEKMGETLRLYYLRTRPDLEARKLLYGKVASDMNIYLDLSHLKGLAADQILAFIQRLAVVSKFDDTLSYVSIPSFPFVPVKETPAPKRYTANQSSRRENAAKPPKGRQSLVPMFDKLHSLGVKKILRLQVDDTEYPAHTDEAIEKALTGSVRDPLAGDNPIRRLIDIEAWDWRKFDLCSDVIQYAAPQVEKMHLYWSGNPTVLKGWASKDSIPKFYATNENLKTVVLHADQGLEKRPRAEKLVALFVKNLLENSRSEWMNVLEARQEKMMKGKSDHKKSDGGKLDSRQPIDVDVKWNSISGLATEATNKTVASNRPDVPQQHKWVEHLENFRGALKDIHDVLARRNVTKIRRVKVAVIDDGCSLGQLNWYNDAVKVTGVSYCPPQGDENIPWYTSSGEHGTTMVNMVTRIVPWVDMFVMKLEDGVSAGGRTIYPRSAAQAIEGAISHGADIISMSWTIKHNQSNGDSPGIAELESAIQKAKRRGILLFCSASDEIDEGATGSLPYSAAKKYAFRIGAALSYGQRDAATEDHSSIDYFCPGNQVAETWNPRSDKTVQYHDGSSVATALAAGLAALIMHCAELLRADAERRRDADPKWYEILEHNCDGLRVRSNMKTAIDNIKADGAPDDPKFPPVWGIFGNAALAIGETRDADAKMKTLEEVVNQLTLGIDLKKTAVPLRKATVKGRRR</sequence>
<feature type="compositionally biased region" description="Polar residues" evidence="1">
    <location>
        <begin position="337"/>
        <end position="347"/>
    </location>
</feature>
<feature type="region of interest" description="Disordered" evidence="1">
    <location>
        <begin position="533"/>
        <end position="555"/>
    </location>
</feature>
<evidence type="ECO:0000259" key="2">
    <source>
        <dbReference type="Pfam" id="PF00082"/>
    </source>
</evidence>
<dbReference type="EMBL" id="JAKWBI020000101">
    <property type="protein sequence ID" value="KAJ2902817.1"/>
    <property type="molecule type" value="Genomic_DNA"/>
</dbReference>
<reference evidence="3" key="1">
    <citation type="submission" date="2022-07" db="EMBL/GenBank/DDBJ databases">
        <title>Draft genome sequence of Zalerion maritima ATCC 34329, a (micro)plastics degrading marine fungus.</title>
        <authorList>
            <person name="Paco A."/>
            <person name="Goncalves M.F.M."/>
            <person name="Rocha-Santos T.A.P."/>
            <person name="Alves A."/>
        </authorList>
    </citation>
    <scope>NUCLEOTIDE SEQUENCE</scope>
    <source>
        <strain evidence="3">ATCC 34329</strain>
    </source>
</reference>
<feature type="domain" description="Peptidase S8/S53" evidence="2">
    <location>
        <begin position="799"/>
        <end position="1024"/>
    </location>
</feature>
<comment type="caution">
    <text evidence="3">The sequence shown here is derived from an EMBL/GenBank/DDBJ whole genome shotgun (WGS) entry which is preliminary data.</text>
</comment>
<protein>
    <recommendedName>
        <fullName evidence="2">Peptidase S8/S53 domain-containing protein</fullName>
    </recommendedName>
</protein>
<dbReference type="InterPro" id="IPR036852">
    <property type="entry name" value="Peptidase_S8/S53_dom_sf"/>
</dbReference>
<evidence type="ECO:0000256" key="1">
    <source>
        <dbReference type="SAM" id="MobiDB-lite"/>
    </source>
</evidence>
<name>A0AAD5WTY6_9PEZI</name>
<dbReference type="InterPro" id="IPR000209">
    <property type="entry name" value="Peptidase_S8/S53_dom"/>
</dbReference>
<dbReference type="GO" id="GO:0004252">
    <property type="term" value="F:serine-type endopeptidase activity"/>
    <property type="evidence" value="ECO:0007669"/>
    <property type="project" value="InterPro"/>
</dbReference>
<organism evidence="3 4">
    <name type="scientific">Zalerion maritima</name>
    <dbReference type="NCBI Taxonomy" id="339359"/>
    <lineage>
        <taxon>Eukaryota</taxon>
        <taxon>Fungi</taxon>
        <taxon>Dikarya</taxon>
        <taxon>Ascomycota</taxon>
        <taxon>Pezizomycotina</taxon>
        <taxon>Sordariomycetes</taxon>
        <taxon>Lulworthiomycetidae</taxon>
        <taxon>Lulworthiales</taxon>
        <taxon>Lulworthiaceae</taxon>
        <taxon>Zalerion</taxon>
    </lineage>
</organism>
<dbReference type="Gene3D" id="3.40.50.200">
    <property type="entry name" value="Peptidase S8/S53 domain"/>
    <property type="match status" value="1"/>
</dbReference>
<evidence type="ECO:0000313" key="3">
    <source>
        <dbReference type="EMBL" id="KAJ2902817.1"/>
    </source>
</evidence>
<dbReference type="InterPro" id="IPR036770">
    <property type="entry name" value="Ankyrin_rpt-contain_sf"/>
</dbReference>
<feature type="compositionally biased region" description="Low complexity" evidence="1">
    <location>
        <begin position="408"/>
        <end position="425"/>
    </location>
</feature>
<evidence type="ECO:0000313" key="4">
    <source>
        <dbReference type="Proteomes" id="UP001201980"/>
    </source>
</evidence>
<feature type="region of interest" description="Disordered" evidence="1">
    <location>
        <begin position="292"/>
        <end position="446"/>
    </location>
</feature>
<dbReference type="Pfam" id="PF00082">
    <property type="entry name" value="Peptidase_S8"/>
    <property type="match status" value="1"/>
</dbReference>
<gene>
    <name evidence="3" type="ORF">MKZ38_000098</name>
</gene>
<proteinExistence type="predicted"/>
<dbReference type="Gene3D" id="1.25.40.20">
    <property type="entry name" value="Ankyrin repeat-containing domain"/>
    <property type="match status" value="1"/>
</dbReference>
<feature type="region of interest" description="Disordered" evidence="1">
    <location>
        <begin position="716"/>
        <end position="735"/>
    </location>
</feature>
<dbReference type="GO" id="GO:0006508">
    <property type="term" value="P:proteolysis"/>
    <property type="evidence" value="ECO:0007669"/>
    <property type="project" value="InterPro"/>
</dbReference>
<dbReference type="AlphaFoldDB" id="A0AAD5WTY6"/>